<dbReference type="InterPro" id="IPR001638">
    <property type="entry name" value="Solute-binding_3/MltF_N"/>
</dbReference>
<dbReference type="PANTHER" id="PTHR35936:SF35">
    <property type="entry name" value="L-CYSTINE-BINDING PROTEIN TCYJ"/>
    <property type="match status" value="1"/>
</dbReference>
<accession>A0ABV7HFR7</accession>
<name>A0ABV7HFR7_9GAMM</name>
<keyword evidence="2" id="KW-0732">Signal</keyword>
<keyword evidence="5" id="KW-1185">Reference proteome</keyword>
<dbReference type="RefSeq" id="WP_386720223.1">
    <property type="nucleotide sequence ID" value="NZ_JBHRSZ010000004.1"/>
</dbReference>
<protein>
    <submittedName>
        <fullName evidence="4">Substrate-binding periplasmic protein</fullName>
    </submittedName>
</protein>
<sequence length="261" mass="30457">MMDYSFPKFFSTFLFVSLFSSYSWSSNCDTLTVVGSDQWIPFAFLNKGDQEHIDEKYPTGIAYDVVRLIGSDLHLSIDFQVGQPWRRIEQKMDSGQADLLAGNYWNEERAQKWAITRSFSQDEVRIYTHQRGRFKFTKITDLRERHGLIPSGVSFGQAFDQYKSELDIQEVKDHEQILAMLSHRRTDYIILPYLNTQRKIKRYGYDGQIVALEKPLSINQVHLSLAKQSPCYSDDLLKRINQVITKRKKDGSINAIERAYM</sequence>
<proteinExistence type="inferred from homology"/>
<evidence type="ECO:0000256" key="1">
    <source>
        <dbReference type="ARBA" id="ARBA00010333"/>
    </source>
</evidence>
<dbReference type="PANTHER" id="PTHR35936">
    <property type="entry name" value="MEMBRANE-BOUND LYTIC MUREIN TRANSGLYCOSYLASE F"/>
    <property type="match status" value="1"/>
</dbReference>
<dbReference type="Gene3D" id="3.40.190.10">
    <property type="entry name" value="Periplasmic binding protein-like II"/>
    <property type="match status" value="2"/>
</dbReference>
<comment type="caution">
    <text evidence="4">The sequence shown here is derived from an EMBL/GenBank/DDBJ whole genome shotgun (WGS) entry which is preliminary data.</text>
</comment>
<dbReference type="Proteomes" id="UP001595476">
    <property type="component" value="Unassembled WGS sequence"/>
</dbReference>
<reference evidence="5" key="1">
    <citation type="journal article" date="2019" name="Int. J. Syst. Evol. Microbiol.">
        <title>The Global Catalogue of Microorganisms (GCM) 10K type strain sequencing project: providing services to taxonomists for standard genome sequencing and annotation.</title>
        <authorList>
            <consortium name="The Broad Institute Genomics Platform"/>
            <consortium name="The Broad Institute Genome Sequencing Center for Infectious Disease"/>
            <person name="Wu L."/>
            <person name="Ma J."/>
        </authorList>
    </citation>
    <scope>NUCLEOTIDE SEQUENCE [LARGE SCALE GENOMIC DNA]</scope>
    <source>
        <strain evidence="5">KCTC 52438</strain>
    </source>
</reference>
<dbReference type="SUPFAM" id="SSF53850">
    <property type="entry name" value="Periplasmic binding protein-like II"/>
    <property type="match status" value="1"/>
</dbReference>
<dbReference type="EMBL" id="JBHRSZ010000004">
    <property type="protein sequence ID" value="MFC3151448.1"/>
    <property type="molecule type" value="Genomic_DNA"/>
</dbReference>
<comment type="similarity">
    <text evidence="1">Belongs to the bacterial solute-binding protein 3 family.</text>
</comment>
<dbReference type="SMART" id="SM00062">
    <property type="entry name" value="PBPb"/>
    <property type="match status" value="1"/>
</dbReference>
<organism evidence="4 5">
    <name type="scientific">Litoribrevibacter euphylliae</name>
    <dbReference type="NCBI Taxonomy" id="1834034"/>
    <lineage>
        <taxon>Bacteria</taxon>
        <taxon>Pseudomonadati</taxon>
        <taxon>Pseudomonadota</taxon>
        <taxon>Gammaproteobacteria</taxon>
        <taxon>Oceanospirillales</taxon>
        <taxon>Oceanospirillaceae</taxon>
        <taxon>Litoribrevibacter</taxon>
    </lineage>
</organism>
<evidence type="ECO:0000313" key="5">
    <source>
        <dbReference type="Proteomes" id="UP001595476"/>
    </source>
</evidence>
<gene>
    <name evidence="4" type="ORF">ACFOEK_10460</name>
</gene>
<dbReference type="Pfam" id="PF00497">
    <property type="entry name" value="SBP_bac_3"/>
    <property type="match status" value="1"/>
</dbReference>
<feature type="domain" description="Solute-binding protein family 3/N-terminal" evidence="3">
    <location>
        <begin position="30"/>
        <end position="261"/>
    </location>
</feature>
<evidence type="ECO:0000313" key="4">
    <source>
        <dbReference type="EMBL" id="MFC3151448.1"/>
    </source>
</evidence>
<evidence type="ECO:0000256" key="2">
    <source>
        <dbReference type="ARBA" id="ARBA00022729"/>
    </source>
</evidence>
<evidence type="ECO:0000259" key="3">
    <source>
        <dbReference type="SMART" id="SM00062"/>
    </source>
</evidence>